<dbReference type="EMBL" id="MHTJ01000002">
    <property type="protein sequence ID" value="OHA58965.1"/>
    <property type="molecule type" value="Genomic_DNA"/>
</dbReference>
<reference evidence="5 6" key="1">
    <citation type="journal article" date="2016" name="Nat. Commun.">
        <title>Thousands of microbial genomes shed light on interconnected biogeochemical processes in an aquifer system.</title>
        <authorList>
            <person name="Anantharaman K."/>
            <person name="Brown C.T."/>
            <person name="Hug L.A."/>
            <person name="Sharon I."/>
            <person name="Castelle C.J."/>
            <person name="Probst A.J."/>
            <person name="Thomas B.C."/>
            <person name="Singh A."/>
            <person name="Wilkins M.J."/>
            <person name="Karaoz U."/>
            <person name="Brodie E.L."/>
            <person name="Williams K.H."/>
            <person name="Hubbard S.S."/>
            <person name="Banfield J.F."/>
        </authorList>
    </citation>
    <scope>NUCLEOTIDE SEQUENCE [LARGE SCALE GENOMIC DNA]</scope>
</reference>
<sequence length="197" mass="22140">MAHRHYHTKGFVLNLRPLKEKDLLISVFTHDLGLIRAIIKSGREVRSKLRPHGSRFGDVNITLVRGKEWWRVVGLETGDTIKGLWSNTRAAVPAARVFDLLEKLLPPEEPMISLFDDFYSLISMFKKSQLTEPSFLANLECLAVLRILHHLGYLPDLAFLAPFTGALSLDEATVKSLTPVRLEAIRAINSSLNETGI</sequence>
<proteinExistence type="predicted"/>
<evidence type="ECO:0000256" key="1">
    <source>
        <dbReference type="ARBA" id="ARBA00022763"/>
    </source>
</evidence>
<dbReference type="STRING" id="1802438.A2571_01145"/>
<evidence type="ECO:0000259" key="4">
    <source>
        <dbReference type="Pfam" id="PF11967"/>
    </source>
</evidence>
<dbReference type="InterPro" id="IPR003717">
    <property type="entry name" value="RecO"/>
</dbReference>
<evidence type="ECO:0000256" key="3">
    <source>
        <dbReference type="ARBA" id="ARBA00023204"/>
    </source>
</evidence>
<keyword evidence="2" id="KW-0233">DNA recombination</keyword>
<gene>
    <name evidence="5" type="ORF">A2571_01145</name>
</gene>
<accession>A0A1G2QED7</accession>
<evidence type="ECO:0000313" key="5">
    <source>
        <dbReference type="EMBL" id="OHA58965.1"/>
    </source>
</evidence>
<dbReference type="InterPro" id="IPR012340">
    <property type="entry name" value="NA-bd_OB-fold"/>
</dbReference>
<protein>
    <submittedName>
        <fullName evidence="5">DNA repair protein RecO</fullName>
    </submittedName>
</protein>
<dbReference type="NCBIfam" id="TIGR00613">
    <property type="entry name" value="reco"/>
    <property type="match status" value="1"/>
</dbReference>
<dbReference type="Gene3D" id="2.40.50.140">
    <property type="entry name" value="Nucleic acid-binding proteins"/>
    <property type="match status" value="1"/>
</dbReference>
<keyword evidence="3" id="KW-0234">DNA repair</keyword>
<dbReference type="SUPFAM" id="SSF50249">
    <property type="entry name" value="Nucleic acid-binding proteins"/>
    <property type="match status" value="1"/>
</dbReference>
<keyword evidence="1" id="KW-0227">DNA damage</keyword>
<dbReference type="PANTHER" id="PTHR33991:SF1">
    <property type="entry name" value="DNA REPAIR PROTEIN RECO"/>
    <property type="match status" value="1"/>
</dbReference>
<dbReference type="PANTHER" id="PTHR33991">
    <property type="entry name" value="DNA REPAIR PROTEIN RECO"/>
    <property type="match status" value="1"/>
</dbReference>
<dbReference type="GO" id="GO:0043590">
    <property type="term" value="C:bacterial nucleoid"/>
    <property type="evidence" value="ECO:0007669"/>
    <property type="project" value="TreeGrafter"/>
</dbReference>
<feature type="domain" description="DNA replication/recombination mediator RecO N-terminal" evidence="4">
    <location>
        <begin position="5"/>
        <end position="67"/>
    </location>
</feature>
<name>A0A1G2QED7_9BACT</name>
<dbReference type="GO" id="GO:0006310">
    <property type="term" value="P:DNA recombination"/>
    <property type="evidence" value="ECO:0007669"/>
    <property type="project" value="UniProtKB-KW"/>
</dbReference>
<dbReference type="Pfam" id="PF11967">
    <property type="entry name" value="RecO_N"/>
    <property type="match status" value="1"/>
</dbReference>
<comment type="caution">
    <text evidence="5">The sequence shown here is derived from an EMBL/GenBank/DDBJ whole genome shotgun (WGS) entry which is preliminary data.</text>
</comment>
<organism evidence="5 6">
    <name type="scientific">Candidatus Vogelbacteria bacterium RIFOXYD1_FULL_44_32</name>
    <dbReference type="NCBI Taxonomy" id="1802438"/>
    <lineage>
        <taxon>Bacteria</taxon>
        <taxon>Candidatus Vogeliibacteriota</taxon>
    </lineage>
</organism>
<dbReference type="Proteomes" id="UP000177043">
    <property type="component" value="Unassembled WGS sequence"/>
</dbReference>
<evidence type="ECO:0000313" key="6">
    <source>
        <dbReference type="Proteomes" id="UP000177043"/>
    </source>
</evidence>
<dbReference type="AlphaFoldDB" id="A0A1G2QED7"/>
<dbReference type="GO" id="GO:0006302">
    <property type="term" value="P:double-strand break repair"/>
    <property type="evidence" value="ECO:0007669"/>
    <property type="project" value="TreeGrafter"/>
</dbReference>
<dbReference type="InterPro" id="IPR022572">
    <property type="entry name" value="DNA_rep/recomb_RecO_N"/>
</dbReference>
<evidence type="ECO:0000256" key="2">
    <source>
        <dbReference type="ARBA" id="ARBA00023172"/>
    </source>
</evidence>